<dbReference type="KEGG" id="ndi:NDAI_0A05460"/>
<dbReference type="GO" id="GO:0030687">
    <property type="term" value="C:preribosome, large subunit precursor"/>
    <property type="evidence" value="ECO:0007669"/>
    <property type="project" value="TreeGrafter"/>
</dbReference>
<name>G0W4G3_NAUDC</name>
<keyword evidence="3" id="KW-1185">Reference proteome</keyword>
<evidence type="ECO:0000313" key="3">
    <source>
        <dbReference type="Proteomes" id="UP000000689"/>
    </source>
</evidence>
<dbReference type="OMA" id="GWRDARH"/>
<feature type="domain" description="DUF2423" evidence="1">
    <location>
        <begin position="1"/>
        <end position="43"/>
    </location>
</feature>
<dbReference type="PANTHER" id="PTHR28219:SF1">
    <property type="entry name" value="UPF0642 PROTEIN YBL028C"/>
    <property type="match status" value="1"/>
</dbReference>
<dbReference type="EMBL" id="HE580267">
    <property type="protein sequence ID" value="CCD22701.1"/>
    <property type="molecule type" value="Genomic_DNA"/>
</dbReference>
<dbReference type="InterPro" id="IPR019434">
    <property type="entry name" value="DUF2423"/>
</dbReference>
<dbReference type="PANTHER" id="PTHR28219">
    <property type="entry name" value="UPF0642 PROTEIN YBL028C"/>
    <property type="match status" value="1"/>
</dbReference>
<dbReference type="OrthoDB" id="4087970at2759"/>
<evidence type="ECO:0000313" key="2">
    <source>
        <dbReference type="EMBL" id="CCD22701.1"/>
    </source>
</evidence>
<dbReference type="Proteomes" id="UP000000689">
    <property type="component" value="Chromosome 1"/>
</dbReference>
<dbReference type="eggNOG" id="ENOG502S5RC">
    <property type="taxonomic scope" value="Eukaryota"/>
</dbReference>
<organism evidence="2 3">
    <name type="scientific">Naumovozyma dairenensis (strain ATCC 10597 / BCRC 20456 / CBS 421 / NBRC 0211 / NRRL Y-12639)</name>
    <name type="common">Saccharomyces dairenensis</name>
    <dbReference type="NCBI Taxonomy" id="1071378"/>
    <lineage>
        <taxon>Eukaryota</taxon>
        <taxon>Fungi</taxon>
        <taxon>Dikarya</taxon>
        <taxon>Ascomycota</taxon>
        <taxon>Saccharomycotina</taxon>
        <taxon>Saccharomycetes</taxon>
        <taxon>Saccharomycetales</taxon>
        <taxon>Saccharomycetaceae</taxon>
        <taxon>Naumovozyma</taxon>
    </lineage>
</organism>
<dbReference type="HOGENOM" id="CLU_125052_1_0_1"/>
<dbReference type="AlphaFoldDB" id="G0W4G3"/>
<dbReference type="GeneID" id="11493440"/>
<accession>G0W4G3</accession>
<gene>
    <name evidence="2" type="primary">NDAI0A05460</name>
    <name evidence="2" type="ordered locus">NDAI_0A05460</name>
</gene>
<evidence type="ECO:0000259" key="1">
    <source>
        <dbReference type="Pfam" id="PF10338"/>
    </source>
</evidence>
<proteinExistence type="predicted"/>
<sequence length="111" mass="12705">MAKSLRAKSHLKAKSIKRRSVFQKIVDARESRLAERLKKDFVDQKVKELKEKNGDAEIMDIDADGKITGEDESEISTKKVSTSGWRDARHHAYKKNKIAKKAKKKGSFTKF</sequence>
<protein>
    <recommendedName>
        <fullName evidence="1">DUF2423 domain-containing protein</fullName>
    </recommendedName>
</protein>
<dbReference type="Pfam" id="PF10338">
    <property type="entry name" value="YBL028C_N"/>
    <property type="match status" value="1"/>
</dbReference>
<reference evidence="2 3" key="1">
    <citation type="journal article" date="2011" name="Proc. Natl. Acad. Sci. U.S.A.">
        <title>Evolutionary erosion of yeast sex chromosomes by mating-type switching accidents.</title>
        <authorList>
            <person name="Gordon J.L."/>
            <person name="Armisen D."/>
            <person name="Proux-Wera E."/>
            <person name="Oheigeartaigh S.S."/>
            <person name="Byrne K.P."/>
            <person name="Wolfe K.H."/>
        </authorList>
    </citation>
    <scope>NUCLEOTIDE SEQUENCE [LARGE SCALE GENOMIC DNA]</scope>
    <source>
        <strain evidence="3">ATCC 10597 / BCRC 20456 / CBS 421 / NBRC 0211 / NRRL Y-12639</strain>
    </source>
</reference>
<dbReference type="RefSeq" id="XP_003667944.1">
    <property type="nucleotide sequence ID" value="XM_003667896.1"/>
</dbReference>
<dbReference type="STRING" id="1071378.G0W4G3"/>